<dbReference type="InterPro" id="IPR008927">
    <property type="entry name" value="6-PGluconate_DH-like_C_sf"/>
</dbReference>
<dbReference type="RefSeq" id="WP_113077599.1">
    <property type="nucleotide sequence ID" value="NZ_CATWQF010000004.1"/>
</dbReference>
<evidence type="ECO:0000259" key="1">
    <source>
        <dbReference type="Pfam" id="PF10727"/>
    </source>
</evidence>
<dbReference type="Proteomes" id="UP000484547">
    <property type="component" value="Unassembled WGS sequence"/>
</dbReference>
<proteinExistence type="predicted"/>
<gene>
    <name evidence="3" type="ORF">GMD11_07415</name>
    <name evidence="4" type="ORF">GMD18_07070</name>
</gene>
<dbReference type="Gene3D" id="3.40.50.720">
    <property type="entry name" value="NAD(P)-binding Rossmann-like Domain"/>
    <property type="match status" value="1"/>
</dbReference>
<evidence type="ECO:0000313" key="4">
    <source>
        <dbReference type="EMBL" id="MTU04152.1"/>
    </source>
</evidence>
<dbReference type="SUPFAM" id="SSF51735">
    <property type="entry name" value="NAD(P)-binding Rossmann-fold domains"/>
    <property type="match status" value="1"/>
</dbReference>
<keyword evidence="5" id="KW-1185">Reference proteome</keyword>
<feature type="domain" description="DUF2520" evidence="2">
    <location>
        <begin position="151"/>
        <end position="275"/>
    </location>
</feature>
<dbReference type="InterPro" id="IPR036291">
    <property type="entry name" value="NAD(P)-bd_dom_sf"/>
</dbReference>
<dbReference type="OrthoDB" id="9810755at2"/>
<dbReference type="InterPro" id="IPR019665">
    <property type="entry name" value="OxRdtase/DH_put_Rossmann_dom"/>
</dbReference>
<evidence type="ECO:0000313" key="6">
    <source>
        <dbReference type="Proteomes" id="UP000484547"/>
    </source>
</evidence>
<evidence type="ECO:0000313" key="3">
    <source>
        <dbReference type="EMBL" id="MTT76088.1"/>
    </source>
</evidence>
<dbReference type="AlphaFoldDB" id="A0A7X2XHC6"/>
<dbReference type="EMBL" id="WNBW01000004">
    <property type="protein sequence ID" value="MTU04152.1"/>
    <property type="molecule type" value="Genomic_DNA"/>
</dbReference>
<dbReference type="EMBL" id="WNBM01000004">
    <property type="protein sequence ID" value="MTT76088.1"/>
    <property type="molecule type" value="Genomic_DNA"/>
</dbReference>
<organism evidence="3 6">
    <name type="scientific">Phascolarctobacterium faecium</name>
    <dbReference type="NCBI Taxonomy" id="33025"/>
    <lineage>
        <taxon>Bacteria</taxon>
        <taxon>Bacillati</taxon>
        <taxon>Bacillota</taxon>
        <taxon>Negativicutes</taxon>
        <taxon>Acidaminococcales</taxon>
        <taxon>Acidaminococcaceae</taxon>
        <taxon>Phascolarctobacterium</taxon>
    </lineage>
</organism>
<reference evidence="5 6" key="1">
    <citation type="journal article" date="2019" name="Nat. Med.">
        <title>A library of human gut bacterial isolates paired with longitudinal multiomics data enables mechanistic microbiome research.</title>
        <authorList>
            <person name="Poyet M."/>
            <person name="Groussin M."/>
            <person name="Gibbons S.M."/>
            <person name="Avila-Pacheco J."/>
            <person name="Jiang X."/>
            <person name="Kearney S.M."/>
            <person name="Perrotta A.R."/>
            <person name="Berdy B."/>
            <person name="Zhao S."/>
            <person name="Lieberman T.D."/>
            <person name="Swanson P.K."/>
            <person name="Smith M."/>
            <person name="Roesemann S."/>
            <person name="Alexander J.E."/>
            <person name="Rich S.A."/>
            <person name="Livny J."/>
            <person name="Vlamakis H."/>
            <person name="Clish C."/>
            <person name="Bullock K."/>
            <person name="Deik A."/>
            <person name="Scott J."/>
            <person name="Pierce K.A."/>
            <person name="Xavier R.J."/>
            <person name="Alm E.J."/>
        </authorList>
    </citation>
    <scope>NUCLEOTIDE SEQUENCE [LARGE SCALE GENOMIC DNA]</scope>
    <source>
        <strain evidence="3 6">BIOML-A13</strain>
        <strain evidence="4 5">BIOML-A3</strain>
    </source>
</reference>
<accession>A0A7X2XHC6</accession>
<name>A0A7X2XHC6_9FIRM</name>
<protein>
    <submittedName>
        <fullName evidence="3">DUF2520 domain-containing protein</fullName>
    </submittedName>
</protein>
<dbReference type="PANTHER" id="PTHR40459:SF1">
    <property type="entry name" value="CONSERVED HYPOTHETICAL ALANINE AND LEUCINE RICH PROTEIN"/>
    <property type="match status" value="1"/>
</dbReference>
<dbReference type="PANTHER" id="PTHR40459">
    <property type="entry name" value="CONSERVED HYPOTHETICAL ALANINE AND LEUCINE RICH PROTEIN"/>
    <property type="match status" value="1"/>
</dbReference>
<dbReference type="InterPro" id="IPR018931">
    <property type="entry name" value="DUF2520"/>
</dbReference>
<comment type="caution">
    <text evidence="3">The sequence shown here is derived from an EMBL/GenBank/DDBJ whole genome shotgun (WGS) entry which is preliminary data.</text>
</comment>
<feature type="domain" description="Putative oxidoreductase/dehydrogenase Rossmann-like" evidence="1">
    <location>
        <begin position="4"/>
        <end position="135"/>
    </location>
</feature>
<evidence type="ECO:0000313" key="5">
    <source>
        <dbReference type="Proteomes" id="UP000443070"/>
    </source>
</evidence>
<dbReference type="Pfam" id="PF10727">
    <property type="entry name" value="Rossmann-like"/>
    <property type="match status" value="1"/>
</dbReference>
<dbReference type="Proteomes" id="UP000443070">
    <property type="component" value="Unassembled WGS sequence"/>
</dbReference>
<dbReference type="SUPFAM" id="SSF48179">
    <property type="entry name" value="6-phosphogluconate dehydrogenase C-terminal domain-like"/>
    <property type="match status" value="1"/>
</dbReference>
<evidence type="ECO:0000259" key="2">
    <source>
        <dbReference type="Pfam" id="PF10728"/>
    </source>
</evidence>
<dbReference type="Pfam" id="PF10728">
    <property type="entry name" value="DUF2520"/>
    <property type="match status" value="1"/>
</dbReference>
<dbReference type="InterPro" id="IPR037108">
    <property type="entry name" value="TM1727-like_C_sf"/>
</dbReference>
<sequence>MLSSEEREGTMKIGIIGLGKVGSAFLKACAVTAALQVVSVKAGRSPKSCARLAGMGDFQITSVGAEVLAAADVVLLAVPDGQIAAAAETLAAEVGTAGRRDILSKKVCLHCSGSLGLDPLAALSALGIHCGSLHPLQSFAGGSARFKDIGMAVDGDNEAQQAACYLAEALQAYPFRVPEAERSAYHAAACFCSNYLVTITAIAQQLFERWTPDKARALQFLLPLLDGTVSNLHQTPLARKALTGPIARGDAGTVAGHLKILPEELQLVYRELALQTVRLASENGSIDEAKAKSLQELLKA</sequence>
<dbReference type="Gene3D" id="1.10.1040.20">
    <property type="entry name" value="ProC-like, C-terminal domain"/>
    <property type="match status" value="1"/>
</dbReference>